<proteinExistence type="predicted"/>
<keyword evidence="2" id="KW-1185">Reference proteome</keyword>
<evidence type="ECO:0000313" key="2">
    <source>
        <dbReference type="Proteomes" id="UP001164250"/>
    </source>
</evidence>
<dbReference type="Proteomes" id="UP001164250">
    <property type="component" value="Chromosome 5"/>
</dbReference>
<reference evidence="2" key="1">
    <citation type="journal article" date="2023" name="G3 (Bethesda)">
        <title>Genome assembly and association tests identify interacting loci associated with vigor, precocity, and sex in interspecific pistachio rootstocks.</title>
        <authorList>
            <person name="Palmer W."/>
            <person name="Jacygrad E."/>
            <person name="Sagayaradj S."/>
            <person name="Cavanaugh K."/>
            <person name="Han R."/>
            <person name="Bertier L."/>
            <person name="Beede B."/>
            <person name="Kafkas S."/>
            <person name="Golino D."/>
            <person name="Preece J."/>
            <person name="Michelmore R."/>
        </authorList>
    </citation>
    <scope>NUCLEOTIDE SEQUENCE [LARGE SCALE GENOMIC DNA]</scope>
</reference>
<dbReference type="EMBL" id="CM047901">
    <property type="protein sequence ID" value="KAJ0098190.1"/>
    <property type="molecule type" value="Genomic_DNA"/>
</dbReference>
<gene>
    <name evidence="1" type="ORF">Patl1_27621</name>
</gene>
<accession>A0ACC1BGM3</accession>
<sequence>MEALGLPLEDFSSNDQIDKMENDSTDKPGELLQNKQKISSESPADKTQEQPSVLLIFAGAKMWDREGNSLYLF</sequence>
<comment type="caution">
    <text evidence="1">The sequence shown here is derived from an EMBL/GenBank/DDBJ whole genome shotgun (WGS) entry which is preliminary data.</text>
</comment>
<evidence type="ECO:0000313" key="1">
    <source>
        <dbReference type="EMBL" id="KAJ0098190.1"/>
    </source>
</evidence>
<name>A0ACC1BGM3_9ROSI</name>
<organism evidence="1 2">
    <name type="scientific">Pistacia atlantica</name>
    <dbReference type="NCBI Taxonomy" id="434234"/>
    <lineage>
        <taxon>Eukaryota</taxon>
        <taxon>Viridiplantae</taxon>
        <taxon>Streptophyta</taxon>
        <taxon>Embryophyta</taxon>
        <taxon>Tracheophyta</taxon>
        <taxon>Spermatophyta</taxon>
        <taxon>Magnoliopsida</taxon>
        <taxon>eudicotyledons</taxon>
        <taxon>Gunneridae</taxon>
        <taxon>Pentapetalae</taxon>
        <taxon>rosids</taxon>
        <taxon>malvids</taxon>
        <taxon>Sapindales</taxon>
        <taxon>Anacardiaceae</taxon>
        <taxon>Pistacia</taxon>
    </lineage>
</organism>
<protein>
    <submittedName>
        <fullName evidence="1">Uncharacterized protein</fullName>
    </submittedName>
</protein>